<name>A0ABU6S422_9FABA</name>
<gene>
    <name evidence="3" type="ORF">PIB30_005619</name>
</gene>
<dbReference type="EMBL" id="JASCZI010060426">
    <property type="protein sequence ID" value="MED6130965.1"/>
    <property type="molecule type" value="Genomic_DNA"/>
</dbReference>
<feature type="compositionally biased region" description="Basic and acidic residues" evidence="1">
    <location>
        <begin position="26"/>
        <end position="36"/>
    </location>
</feature>
<dbReference type="SUPFAM" id="SSF50249">
    <property type="entry name" value="Nucleic acid-binding proteins"/>
    <property type="match status" value="1"/>
</dbReference>
<feature type="compositionally biased region" description="Polar residues" evidence="1">
    <location>
        <begin position="1"/>
        <end position="25"/>
    </location>
</feature>
<accession>A0ABU6S422</accession>
<evidence type="ECO:0000259" key="2">
    <source>
        <dbReference type="Pfam" id="PF02721"/>
    </source>
</evidence>
<proteinExistence type="predicted"/>
<evidence type="ECO:0000256" key="1">
    <source>
        <dbReference type="SAM" id="MobiDB-lite"/>
    </source>
</evidence>
<evidence type="ECO:0000313" key="4">
    <source>
        <dbReference type="Proteomes" id="UP001341840"/>
    </source>
</evidence>
<dbReference type="InterPro" id="IPR012340">
    <property type="entry name" value="NA-bd_OB-fold"/>
</dbReference>
<dbReference type="InterPro" id="IPR003871">
    <property type="entry name" value="RFA1B/D_OB_1st"/>
</dbReference>
<sequence>MHLSPTQTLADKNTTLNPIHQSPTQEDGREKEEGGTDGHSSVELPSPEVVKPLPFSSGCLSPRSSSPPPGTLLPTPPPRMATTITSSKRRKASTTTTSLSNALKSRAPFSKQITPWKNDWAIRVKIISIWEENTPSEEGEYKVLQMILMDGNLDKIQATAGNVDISGFSDILKEKGVYLITNFTMIPNVGRTRITKHRF</sequence>
<evidence type="ECO:0000313" key="3">
    <source>
        <dbReference type="EMBL" id="MED6130965.1"/>
    </source>
</evidence>
<dbReference type="CDD" id="cd04480">
    <property type="entry name" value="RPA1_DBD_A_like"/>
    <property type="match status" value="1"/>
</dbReference>
<feature type="domain" description="Replication protein A 70 kDa DNA-binding subunit B/D first OB fold" evidence="2">
    <location>
        <begin position="111"/>
        <end position="199"/>
    </location>
</feature>
<feature type="region of interest" description="Disordered" evidence="1">
    <location>
        <begin position="1"/>
        <end position="100"/>
    </location>
</feature>
<keyword evidence="4" id="KW-1185">Reference proteome</keyword>
<protein>
    <recommendedName>
        <fullName evidence="2">Replication protein A 70 kDa DNA-binding subunit B/D first OB fold domain-containing protein</fullName>
    </recommendedName>
</protein>
<feature type="compositionally biased region" description="Pro residues" evidence="1">
    <location>
        <begin position="65"/>
        <end position="79"/>
    </location>
</feature>
<dbReference type="Pfam" id="PF02721">
    <property type="entry name" value="DUF223"/>
    <property type="match status" value="1"/>
</dbReference>
<organism evidence="3 4">
    <name type="scientific">Stylosanthes scabra</name>
    <dbReference type="NCBI Taxonomy" id="79078"/>
    <lineage>
        <taxon>Eukaryota</taxon>
        <taxon>Viridiplantae</taxon>
        <taxon>Streptophyta</taxon>
        <taxon>Embryophyta</taxon>
        <taxon>Tracheophyta</taxon>
        <taxon>Spermatophyta</taxon>
        <taxon>Magnoliopsida</taxon>
        <taxon>eudicotyledons</taxon>
        <taxon>Gunneridae</taxon>
        <taxon>Pentapetalae</taxon>
        <taxon>rosids</taxon>
        <taxon>fabids</taxon>
        <taxon>Fabales</taxon>
        <taxon>Fabaceae</taxon>
        <taxon>Papilionoideae</taxon>
        <taxon>50 kb inversion clade</taxon>
        <taxon>dalbergioids sensu lato</taxon>
        <taxon>Dalbergieae</taxon>
        <taxon>Pterocarpus clade</taxon>
        <taxon>Stylosanthes</taxon>
    </lineage>
</organism>
<dbReference type="Gene3D" id="2.40.50.140">
    <property type="entry name" value="Nucleic acid-binding proteins"/>
    <property type="match status" value="1"/>
</dbReference>
<comment type="caution">
    <text evidence="3">The sequence shown here is derived from an EMBL/GenBank/DDBJ whole genome shotgun (WGS) entry which is preliminary data.</text>
</comment>
<dbReference type="Proteomes" id="UP001341840">
    <property type="component" value="Unassembled WGS sequence"/>
</dbReference>
<reference evidence="3 4" key="1">
    <citation type="journal article" date="2023" name="Plants (Basel)">
        <title>Bridging the Gap: Combining Genomics and Transcriptomics Approaches to Understand Stylosanthes scabra, an Orphan Legume from the Brazilian Caatinga.</title>
        <authorList>
            <person name="Ferreira-Neto J.R.C."/>
            <person name="da Silva M.D."/>
            <person name="Binneck E."/>
            <person name="de Melo N.F."/>
            <person name="da Silva R.H."/>
            <person name="de Melo A.L.T.M."/>
            <person name="Pandolfi V."/>
            <person name="Bustamante F.O."/>
            <person name="Brasileiro-Vidal A.C."/>
            <person name="Benko-Iseppon A.M."/>
        </authorList>
    </citation>
    <scope>NUCLEOTIDE SEQUENCE [LARGE SCALE GENOMIC DNA]</scope>
    <source>
        <tissue evidence="3">Leaves</tissue>
    </source>
</reference>